<protein>
    <submittedName>
        <fullName evidence="3">Uncharacterized protein</fullName>
    </submittedName>
</protein>
<dbReference type="EMBL" id="JAIWYP010000006">
    <property type="protein sequence ID" value="KAH3814502.1"/>
    <property type="molecule type" value="Genomic_DNA"/>
</dbReference>
<feature type="region of interest" description="Disordered" evidence="1">
    <location>
        <begin position="100"/>
        <end position="122"/>
    </location>
</feature>
<keyword evidence="2" id="KW-0812">Transmembrane</keyword>
<dbReference type="Proteomes" id="UP000828390">
    <property type="component" value="Unassembled WGS sequence"/>
</dbReference>
<accession>A0A9D4GIB4</accession>
<comment type="caution">
    <text evidence="3">The sequence shown here is derived from an EMBL/GenBank/DDBJ whole genome shotgun (WGS) entry which is preliminary data.</text>
</comment>
<keyword evidence="4" id="KW-1185">Reference proteome</keyword>
<evidence type="ECO:0000313" key="3">
    <source>
        <dbReference type="EMBL" id="KAH3814502.1"/>
    </source>
</evidence>
<reference evidence="3" key="1">
    <citation type="journal article" date="2019" name="bioRxiv">
        <title>The Genome of the Zebra Mussel, Dreissena polymorpha: A Resource for Invasive Species Research.</title>
        <authorList>
            <person name="McCartney M.A."/>
            <person name="Auch B."/>
            <person name="Kono T."/>
            <person name="Mallez S."/>
            <person name="Zhang Y."/>
            <person name="Obille A."/>
            <person name="Becker A."/>
            <person name="Abrahante J.E."/>
            <person name="Garbe J."/>
            <person name="Badalamenti J.P."/>
            <person name="Herman A."/>
            <person name="Mangelson H."/>
            <person name="Liachko I."/>
            <person name="Sullivan S."/>
            <person name="Sone E.D."/>
            <person name="Koren S."/>
            <person name="Silverstein K.A.T."/>
            <person name="Beckman K.B."/>
            <person name="Gohl D.M."/>
        </authorList>
    </citation>
    <scope>NUCLEOTIDE SEQUENCE</scope>
    <source>
        <strain evidence="3">Duluth1</strain>
        <tissue evidence="3">Whole animal</tissue>
    </source>
</reference>
<organism evidence="3 4">
    <name type="scientific">Dreissena polymorpha</name>
    <name type="common">Zebra mussel</name>
    <name type="synonym">Mytilus polymorpha</name>
    <dbReference type="NCBI Taxonomy" id="45954"/>
    <lineage>
        <taxon>Eukaryota</taxon>
        <taxon>Metazoa</taxon>
        <taxon>Spiralia</taxon>
        <taxon>Lophotrochozoa</taxon>
        <taxon>Mollusca</taxon>
        <taxon>Bivalvia</taxon>
        <taxon>Autobranchia</taxon>
        <taxon>Heteroconchia</taxon>
        <taxon>Euheterodonta</taxon>
        <taxon>Imparidentia</taxon>
        <taxon>Neoheterodontei</taxon>
        <taxon>Myida</taxon>
        <taxon>Dreissenoidea</taxon>
        <taxon>Dreissenidae</taxon>
        <taxon>Dreissena</taxon>
    </lineage>
</organism>
<evidence type="ECO:0000313" key="4">
    <source>
        <dbReference type="Proteomes" id="UP000828390"/>
    </source>
</evidence>
<keyword evidence="2" id="KW-1133">Transmembrane helix</keyword>
<sequence length="122" mass="13905">MTRIHHLYTGVFALIITGVFISFKTTIFQHDGSDNRSYYLGGDDAACGKTAIDLKKFIDKVISDTYKELTEDTDHIYRHMKFDDAEISFDQLKLQDRNTAANLESHEPTADSVEGSRRRKKG</sequence>
<keyword evidence="2" id="KW-0472">Membrane</keyword>
<reference evidence="3" key="2">
    <citation type="submission" date="2020-11" db="EMBL/GenBank/DDBJ databases">
        <authorList>
            <person name="McCartney M.A."/>
            <person name="Auch B."/>
            <person name="Kono T."/>
            <person name="Mallez S."/>
            <person name="Becker A."/>
            <person name="Gohl D.M."/>
            <person name="Silverstein K.A.T."/>
            <person name="Koren S."/>
            <person name="Bechman K.B."/>
            <person name="Herman A."/>
            <person name="Abrahante J.E."/>
            <person name="Garbe J."/>
        </authorList>
    </citation>
    <scope>NUCLEOTIDE SEQUENCE</scope>
    <source>
        <strain evidence="3">Duluth1</strain>
        <tissue evidence="3">Whole animal</tissue>
    </source>
</reference>
<evidence type="ECO:0000256" key="1">
    <source>
        <dbReference type="SAM" id="MobiDB-lite"/>
    </source>
</evidence>
<dbReference type="AlphaFoldDB" id="A0A9D4GIB4"/>
<gene>
    <name evidence="3" type="ORF">DPMN_143004</name>
</gene>
<name>A0A9D4GIB4_DREPO</name>
<proteinExistence type="predicted"/>
<feature type="transmembrane region" description="Helical" evidence="2">
    <location>
        <begin position="6"/>
        <end position="23"/>
    </location>
</feature>
<evidence type="ECO:0000256" key="2">
    <source>
        <dbReference type="SAM" id="Phobius"/>
    </source>
</evidence>